<dbReference type="Pfam" id="PF01979">
    <property type="entry name" value="Amidohydro_1"/>
    <property type="match status" value="1"/>
</dbReference>
<comment type="caution">
    <text evidence="4">The sequence shown here is derived from an EMBL/GenBank/DDBJ whole genome shotgun (WGS) entry which is preliminary data.</text>
</comment>
<dbReference type="SUPFAM" id="SSF51338">
    <property type="entry name" value="Composite domain of metallo-dependent hydrolases"/>
    <property type="match status" value="1"/>
</dbReference>
<gene>
    <name evidence="4" type="ORF">IQ24_01722</name>
</gene>
<dbReference type="PANTHER" id="PTHR43794">
    <property type="entry name" value="AMINOHYDROLASE SSNA-RELATED"/>
    <property type="match status" value="1"/>
</dbReference>
<dbReference type="RefSeq" id="WP_145397515.1">
    <property type="nucleotide sequence ID" value="NZ_VLKU01000004.1"/>
</dbReference>
<dbReference type="EMBL" id="VLKU01000004">
    <property type="protein sequence ID" value="TWI35212.1"/>
    <property type="molecule type" value="Genomic_DNA"/>
</dbReference>
<dbReference type="InterPro" id="IPR050287">
    <property type="entry name" value="MTA/SAH_deaminase"/>
</dbReference>
<dbReference type="SUPFAM" id="SSF51556">
    <property type="entry name" value="Metallo-dependent hydrolases"/>
    <property type="match status" value="1"/>
</dbReference>
<evidence type="ECO:0000256" key="2">
    <source>
        <dbReference type="ARBA" id="ARBA00022801"/>
    </source>
</evidence>
<reference evidence="4 5" key="1">
    <citation type="journal article" date="2015" name="Stand. Genomic Sci.">
        <title>Genomic Encyclopedia of Bacterial and Archaeal Type Strains, Phase III: the genomes of soil and plant-associated and newly described type strains.</title>
        <authorList>
            <person name="Whitman W.B."/>
            <person name="Woyke T."/>
            <person name="Klenk H.P."/>
            <person name="Zhou Y."/>
            <person name="Lilburn T.G."/>
            <person name="Beck B.J."/>
            <person name="De Vos P."/>
            <person name="Vandamme P."/>
            <person name="Eisen J.A."/>
            <person name="Garrity G."/>
            <person name="Hugenholtz P."/>
            <person name="Kyrpides N.C."/>
        </authorList>
    </citation>
    <scope>NUCLEOTIDE SEQUENCE [LARGE SCALE GENOMIC DNA]</scope>
    <source>
        <strain evidence="4 5">CGMCC 1.5364</strain>
    </source>
</reference>
<protein>
    <submittedName>
        <fullName evidence="4">Cytosine/adenosine deaminase-related metal-dependent hydrolase</fullName>
    </submittedName>
</protein>
<dbReference type="InterPro" id="IPR011059">
    <property type="entry name" value="Metal-dep_hydrolase_composite"/>
</dbReference>
<evidence type="ECO:0000313" key="5">
    <source>
        <dbReference type="Proteomes" id="UP000316225"/>
    </source>
</evidence>
<accession>A0A562NSN5</accession>
<dbReference type="Gene3D" id="3.20.20.140">
    <property type="entry name" value="Metal-dependent hydrolases"/>
    <property type="match status" value="1"/>
</dbReference>
<dbReference type="PANTHER" id="PTHR43794:SF11">
    <property type="entry name" value="AMIDOHYDROLASE-RELATED DOMAIN-CONTAINING PROTEIN"/>
    <property type="match status" value="1"/>
</dbReference>
<sequence length="493" mass="53471">MTQIELGTLELGARPKGRTLLTADWLLAHQDGHHVLHRRGELVIEGRHVLYAGPRFEGEVARRIDLGAALISPGLIDLDALSDLDTYSLVLDNQPGWSRGRILPQTYLARGPYEMYSPQELAFQKRFSFATLLLNGITTALPIASLYYREWAETVPEFDAAADAAADLGLRVFLGPAYRSGGAMVDAAGAFHMYFDEARGFQGLQDACDFIRRRAGDAGGLINGLLAPDRVETNTPELMRATMAAAEDLDVPVRLHMSQGKFELQMMQRLHGRTAARWLTDLRAFNRRLIAPHGTHATDDDIALYAEHGVSIAHSPLVSARMGSVLASFASIRERGVNIGMATDTAPPDMWMNMLAGLIACRIAEGRSDAAFSADFFNAATLGGAQALNRPDLGRLQAGALADVAIFRLDDPHMVPTVDPVTTLVLGGNGKATQAVFVDGRLSMRAGQVAGMDMVAARAQAQAQFDGLVAKYPDRSFEHPPVEALFRPSFPVL</sequence>
<name>A0A562NSN5_9RHOB</name>
<dbReference type="AlphaFoldDB" id="A0A562NSN5"/>
<keyword evidence="5" id="KW-1185">Reference proteome</keyword>
<dbReference type="NCBIfam" id="NF004801">
    <property type="entry name" value="PRK06151.1"/>
    <property type="match status" value="1"/>
</dbReference>
<evidence type="ECO:0000256" key="1">
    <source>
        <dbReference type="ARBA" id="ARBA00006745"/>
    </source>
</evidence>
<feature type="domain" description="Amidohydrolase-related" evidence="3">
    <location>
        <begin position="116"/>
        <end position="442"/>
    </location>
</feature>
<dbReference type="InterPro" id="IPR006680">
    <property type="entry name" value="Amidohydro-rel"/>
</dbReference>
<proteinExistence type="inferred from homology"/>
<dbReference type="InterPro" id="IPR032466">
    <property type="entry name" value="Metal_Hydrolase"/>
</dbReference>
<dbReference type="Gene3D" id="2.30.40.10">
    <property type="entry name" value="Urease, subunit C, domain 1"/>
    <property type="match status" value="1"/>
</dbReference>
<evidence type="ECO:0000313" key="4">
    <source>
        <dbReference type="EMBL" id="TWI35212.1"/>
    </source>
</evidence>
<dbReference type="OrthoDB" id="9796020at2"/>
<comment type="similarity">
    <text evidence="1">Belongs to the metallo-dependent hydrolases superfamily. ATZ/TRZ family.</text>
</comment>
<keyword evidence="2 4" id="KW-0378">Hydrolase</keyword>
<evidence type="ECO:0000259" key="3">
    <source>
        <dbReference type="Pfam" id="PF01979"/>
    </source>
</evidence>
<organism evidence="4 5">
    <name type="scientific">Paracoccus sulfuroxidans</name>
    <dbReference type="NCBI Taxonomy" id="384678"/>
    <lineage>
        <taxon>Bacteria</taxon>
        <taxon>Pseudomonadati</taxon>
        <taxon>Pseudomonadota</taxon>
        <taxon>Alphaproteobacteria</taxon>
        <taxon>Rhodobacterales</taxon>
        <taxon>Paracoccaceae</taxon>
        <taxon>Paracoccus</taxon>
    </lineage>
</organism>
<dbReference type="Proteomes" id="UP000316225">
    <property type="component" value="Unassembled WGS sequence"/>
</dbReference>
<dbReference type="GO" id="GO:0016810">
    <property type="term" value="F:hydrolase activity, acting on carbon-nitrogen (but not peptide) bonds"/>
    <property type="evidence" value="ECO:0007669"/>
    <property type="project" value="InterPro"/>
</dbReference>